<dbReference type="SUPFAM" id="SSF110296">
    <property type="entry name" value="Oligoxyloglucan reducing end-specific cellobiohydrolase"/>
    <property type="match status" value="2"/>
</dbReference>
<dbReference type="AlphaFoldDB" id="A0A085BMJ7"/>
<evidence type="ECO:0000259" key="3">
    <source>
        <dbReference type="Pfam" id="PF18962"/>
    </source>
</evidence>
<evidence type="ECO:0000313" key="5">
    <source>
        <dbReference type="Proteomes" id="UP000028623"/>
    </source>
</evidence>
<dbReference type="PANTHER" id="PTHR12106">
    <property type="entry name" value="SORTILIN RELATED"/>
    <property type="match status" value="1"/>
</dbReference>
<dbReference type="eggNOG" id="COG4447">
    <property type="taxonomic scope" value="Bacteria"/>
</dbReference>
<dbReference type="PANTHER" id="PTHR12106:SF27">
    <property type="entry name" value="SORTILIN-RELATED RECEPTOR"/>
    <property type="match status" value="1"/>
</dbReference>
<dbReference type="RefSeq" id="WP_034973659.1">
    <property type="nucleotide sequence ID" value="NZ_FOFI01000002.1"/>
</dbReference>
<dbReference type="Gene3D" id="2.130.10.10">
    <property type="entry name" value="YVTN repeat-like/Quinoprotein amine dehydrogenase"/>
    <property type="match status" value="3"/>
</dbReference>
<comment type="caution">
    <text evidence="4">The sequence shown here is derived from an EMBL/GenBank/DDBJ whole genome shotgun (WGS) entry which is preliminary data.</text>
</comment>
<protein>
    <recommendedName>
        <fullName evidence="3">Secretion system C-terminal sorting domain-containing protein</fullName>
    </recommendedName>
</protein>
<dbReference type="InterPro" id="IPR050310">
    <property type="entry name" value="VPS10-sortilin"/>
</dbReference>
<dbReference type="OrthoDB" id="9757947at2"/>
<dbReference type="EMBL" id="JPLY01000001">
    <property type="protein sequence ID" value="KFC23692.1"/>
    <property type="molecule type" value="Genomic_DNA"/>
</dbReference>
<organism evidence="4 5">
    <name type="scientific">Epilithonimonas lactis</name>
    <dbReference type="NCBI Taxonomy" id="421072"/>
    <lineage>
        <taxon>Bacteria</taxon>
        <taxon>Pseudomonadati</taxon>
        <taxon>Bacteroidota</taxon>
        <taxon>Flavobacteriia</taxon>
        <taxon>Flavobacteriales</taxon>
        <taxon>Weeksellaceae</taxon>
        <taxon>Chryseobacterium group</taxon>
        <taxon>Epilithonimonas</taxon>
    </lineage>
</organism>
<dbReference type="Pfam" id="PF18962">
    <property type="entry name" value="Por_Secre_tail"/>
    <property type="match status" value="1"/>
</dbReference>
<reference evidence="4 5" key="1">
    <citation type="submission" date="2014-07" db="EMBL/GenBank/DDBJ databases">
        <title>Epilithonimonas lactis LMG 22401 Genome.</title>
        <authorList>
            <person name="Pipes S.E."/>
            <person name="Stropko S.J."/>
        </authorList>
    </citation>
    <scope>NUCLEOTIDE SEQUENCE [LARGE SCALE GENOMIC DNA]</scope>
    <source>
        <strain evidence="4 5">LMG 24401</strain>
    </source>
</reference>
<dbReference type="InterPro" id="IPR015943">
    <property type="entry name" value="WD40/YVTN_repeat-like_dom_sf"/>
</dbReference>
<dbReference type="STRING" id="421072.SAMN04488097_1714"/>
<dbReference type="eggNOG" id="COG1409">
    <property type="taxonomic scope" value="Bacteria"/>
</dbReference>
<evidence type="ECO:0000256" key="1">
    <source>
        <dbReference type="ARBA" id="ARBA00022729"/>
    </source>
</evidence>
<dbReference type="InterPro" id="IPR026444">
    <property type="entry name" value="Secre_tail"/>
</dbReference>
<evidence type="ECO:0000256" key="2">
    <source>
        <dbReference type="SAM" id="SignalP"/>
    </source>
</evidence>
<feature type="signal peptide" evidence="2">
    <location>
        <begin position="1"/>
        <end position="21"/>
    </location>
</feature>
<name>A0A085BMJ7_9FLAO</name>
<dbReference type="NCBIfam" id="TIGR04183">
    <property type="entry name" value="Por_Secre_tail"/>
    <property type="match status" value="1"/>
</dbReference>
<feature type="domain" description="Secretion system C-terminal sorting" evidence="3">
    <location>
        <begin position="698"/>
        <end position="762"/>
    </location>
</feature>
<feature type="chain" id="PRO_5001787125" description="Secretion system C-terminal sorting domain-containing protein" evidence="2">
    <location>
        <begin position="22"/>
        <end position="764"/>
    </location>
</feature>
<accession>A0A085BMJ7</accession>
<dbReference type="CDD" id="cd15482">
    <property type="entry name" value="Sialidase_non-viral"/>
    <property type="match status" value="1"/>
</dbReference>
<gene>
    <name evidence="4" type="ORF">IO89_03735</name>
</gene>
<proteinExistence type="predicted"/>
<keyword evidence="1 2" id="KW-0732">Signal</keyword>
<sequence length="764" mass="83767">MRKITFLAGLLLALFTGNANAQTEVLSKNEFGRIFDLTYSVQEQNTIYAITITSHIVVSKDNGNTWNVFYSLPSAGGGISISKLNISKDGSFLSFTTLQGGIGELHILDIATKTISKTYSLPNLDEIPFVNAYNFFGSDKNNLIVSSQFPFGWGTANRVYTTNDGGTSWKEVYYSPDHNNIITSFVAFSPVNQNKLYIANGNGSEGVYGGLRISTDGGDNFTEKLAGSVLSTLEFNPNNPEEIYAGTGISFGAAPEKLHHSADGGETWEDENITFGTNGILNDIVDIQFDPFDNNHVIVLEEDEIISTKDGGNTWQNVEYPYDNLDSYYYGIKASFNPFKAGELVITSNYKPLFSADNATTLTQIQTPFYSSTGGVNLFENSNSRHLFYSVQGGFVHRNLLNNTETAHNIVPLNIVSNNNATAYIPDSKKEGRMYSFSGGFMGSILSLSDDFGATFSPIFNTFSAGLSSVVPDPQVTNQIMTTFNNWGQGELNKINFNDQNNIVVTNITLPTASPVFKLLHPNNISNEFFILIGSEVYKTIDGGENWTAVTIGDDITFDTAIYDITQDPNNTNRLALGTSSGVFVSNDQGLTWNLVSQFVANKVFYSDINPGVLVSTTYTSQFDIFNIHYSVDNGTNWTTVPRTDLLETESNSITVDFSDKKAYIYIASTDLGLLGYNLNLDVLANNEVSTGKAKVLVYPNPTVDIVHIDSKNMKSVALYDMNGKKLLESNTNEVNVSKLPKGVYVLKIVTADNSIVSSKIIKK</sequence>
<keyword evidence="5" id="KW-1185">Reference proteome</keyword>
<evidence type="ECO:0000313" key="4">
    <source>
        <dbReference type="EMBL" id="KFC23692.1"/>
    </source>
</evidence>
<dbReference type="Proteomes" id="UP000028623">
    <property type="component" value="Unassembled WGS sequence"/>
</dbReference>